<dbReference type="Proteomes" id="UP001472677">
    <property type="component" value="Unassembled WGS sequence"/>
</dbReference>
<sequence>MAKLVVAFFLVLIAISMLQTMAMASHGHGGHHYDQNAHHSAQGGVGRHSTISHACSSVRNAARNACVCPLGIMGTKLFALATTTGRPRKDDPNALEPCIVALLYLCPFVTWEDFHAEFDRRPSKRRKYLKALYGPWVRYPESKSRLFKIKKRRAEQNPESNNDSTRKEEPLRNSSPPTGEIVSSAAITDHSDSDQTLAGSHQAK</sequence>
<keyword evidence="4" id="KW-1185">Reference proteome</keyword>
<organism evidence="3 4">
    <name type="scientific">Hibiscus sabdariffa</name>
    <name type="common">roselle</name>
    <dbReference type="NCBI Taxonomy" id="183260"/>
    <lineage>
        <taxon>Eukaryota</taxon>
        <taxon>Viridiplantae</taxon>
        <taxon>Streptophyta</taxon>
        <taxon>Embryophyta</taxon>
        <taxon>Tracheophyta</taxon>
        <taxon>Spermatophyta</taxon>
        <taxon>Magnoliopsida</taxon>
        <taxon>eudicotyledons</taxon>
        <taxon>Gunneridae</taxon>
        <taxon>Pentapetalae</taxon>
        <taxon>rosids</taxon>
        <taxon>malvids</taxon>
        <taxon>Malvales</taxon>
        <taxon>Malvaceae</taxon>
        <taxon>Malvoideae</taxon>
        <taxon>Hibiscus</taxon>
    </lineage>
</organism>
<gene>
    <name evidence="3" type="ORF">V6N12_003257</name>
</gene>
<comment type="caution">
    <text evidence="3">The sequence shown here is derived from an EMBL/GenBank/DDBJ whole genome shotgun (WGS) entry which is preliminary data.</text>
</comment>
<evidence type="ECO:0000256" key="1">
    <source>
        <dbReference type="SAM" id="MobiDB-lite"/>
    </source>
</evidence>
<feature type="chain" id="PRO_5046621559" evidence="2">
    <location>
        <begin position="25"/>
        <end position="204"/>
    </location>
</feature>
<name>A0ABR2EBD5_9ROSI</name>
<accession>A0ABR2EBD5</accession>
<proteinExistence type="predicted"/>
<keyword evidence="2" id="KW-0732">Signal</keyword>
<evidence type="ECO:0000256" key="2">
    <source>
        <dbReference type="SAM" id="SignalP"/>
    </source>
</evidence>
<feature type="signal peptide" evidence="2">
    <location>
        <begin position="1"/>
        <end position="24"/>
    </location>
</feature>
<feature type="region of interest" description="Disordered" evidence="1">
    <location>
        <begin position="151"/>
        <end position="204"/>
    </location>
</feature>
<protein>
    <submittedName>
        <fullName evidence="3">Uncharacterized protein</fullName>
    </submittedName>
</protein>
<feature type="compositionally biased region" description="Polar residues" evidence="1">
    <location>
        <begin position="194"/>
        <end position="204"/>
    </location>
</feature>
<dbReference type="EMBL" id="JBBPBM010000017">
    <property type="protein sequence ID" value="KAK8556866.1"/>
    <property type="molecule type" value="Genomic_DNA"/>
</dbReference>
<evidence type="ECO:0000313" key="4">
    <source>
        <dbReference type="Proteomes" id="UP001472677"/>
    </source>
</evidence>
<evidence type="ECO:0000313" key="3">
    <source>
        <dbReference type="EMBL" id="KAK8556866.1"/>
    </source>
</evidence>
<reference evidence="3 4" key="1">
    <citation type="journal article" date="2024" name="G3 (Bethesda)">
        <title>Genome assembly of Hibiscus sabdariffa L. provides insights into metabolisms of medicinal natural products.</title>
        <authorList>
            <person name="Kim T."/>
        </authorList>
    </citation>
    <scope>NUCLEOTIDE SEQUENCE [LARGE SCALE GENOMIC DNA]</scope>
    <source>
        <strain evidence="3">TK-2024</strain>
        <tissue evidence="3">Old leaves</tissue>
    </source>
</reference>